<dbReference type="InterPro" id="IPR003033">
    <property type="entry name" value="SCP2_sterol-bd_dom"/>
</dbReference>
<keyword evidence="5" id="KW-0560">Oxidoreductase</keyword>
<dbReference type="InterPro" id="IPR036527">
    <property type="entry name" value="SCP2_sterol-bd_dom_sf"/>
</dbReference>
<organism evidence="10">
    <name type="scientific">Perinereis aibuhitensis</name>
    <name type="common">Korean lugworm</name>
    <name type="synonym">Nereis aibuhitensis</name>
    <dbReference type="NCBI Taxonomy" id="126650"/>
    <lineage>
        <taxon>Eukaryota</taxon>
        <taxon>Metazoa</taxon>
        <taxon>Spiralia</taxon>
        <taxon>Lophotrochozoa</taxon>
        <taxon>Annelida</taxon>
        <taxon>Polychaeta</taxon>
        <taxon>Errantia</taxon>
        <taxon>Phyllodocida</taxon>
        <taxon>Nereididae</taxon>
        <taxon>Perinereis</taxon>
    </lineage>
</organism>
<dbReference type="InterPro" id="IPR002347">
    <property type="entry name" value="SDR_fam"/>
</dbReference>
<dbReference type="PANTHER" id="PTHR42808">
    <property type="entry name" value="HYDROXYSTEROID DEHYDROGENASE-LIKE PROTEIN 2"/>
    <property type="match status" value="1"/>
</dbReference>
<accession>A0A4D6EW42</accession>
<protein>
    <recommendedName>
        <fullName evidence="8">Hydroxysteroid dehydrogenase-like protein 2</fullName>
    </recommendedName>
</protein>
<evidence type="ECO:0000256" key="1">
    <source>
        <dbReference type="ARBA" id="ARBA00004173"/>
    </source>
</evidence>
<dbReference type="AlphaFoldDB" id="A0A4D6EW42"/>
<dbReference type="InterPro" id="IPR036291">
    <property type="entry name" value="NAD(P)-bd_dom_sf"/>
</dbReference>
<dbReference type="InterPro" id="IPR051935">
    <property type="entry name" value="HSDL2"/>
</dbReference>
<evidence type="ECO:0000256" key="8">
    <source>
        <dbReference type="ARBA" id="ARBA00040243"/>
    </source>
</evidence>
<evidence type="ECO:0000256" key="6">
    <source>
        <dbReference type="ARBA" id="ARBA00023128"/>
    </source>
</evidence>
<feature type="domain" description="SCP2" evidence="9">
    <location>
        <begin position="306"/>
        <end position="394"/>
    </location>
</feature>
<evidence type="ECO:0000259" key="9">
    <source>
        <dbReference type="Pfam" id="PF02036"/>
    </source>
</evidence>
<dbReference type="FunFam" id="3.40.50.720:FF:000301">
    <property type="entry name" value="Hydroxysteroid dehydrogenase like 2"/>
    <property type="match status" value="1"/>
</dbReference>
<dbReference type="Pfam" id="PF00106">
    <property type="entry name" value="adh_short"/>
    <property type="match status" value="1"/>
</dbReference>
<comment type="similarity">
    <text evidence="3">Belongs to the short-chain dehydrogenases/reductases (SDR) family.</text>
</comment>
<dbReference type="GO" id="GO:0016491">
    <property type="term" value="F:oxidoreductase activity"/>
    <property type="evidence" value="ECO:0007669"/>
    <property type="project" value="UniProtKB-KW"/>
</dbReference>
<dbReference type="Gene3D" id="3.30.1050.10">
    <property type="entry name" value="SCP2 sterol-binding domain"/>
    <property type="match status" value="1"/>
</dbReference>
<proteinExistence type="evidence at transcript level"/>
<reference evidence="10" key="1">
    <citation type="submission" date="2018-03" db="EMBL/GenBank/DDBJ databases">
        <authorList>
            <person name="Zhang B."/>
        </authorList>
    </citation>
    <scope>NUCLEOTIDE SEQUENCE</scope>
    <source>
        <strain evidence="10">May-2017</strain>
    </source>
</reference>
<evidence type="ECO:0000256" key="5">
    <source>
        <dbReference type="ARBA" id="ARBA00023002"/>
    </source>
</evidence>
<reference evidence="10" key="2">
    <citation type="submission" date="2019-04" db="EMBL/GenBank/DDBJ databases">
        <title>Expression pattern of 17 beta hydroxysteroid dehydrogenase in Perinereis aibuhitensis under BPA exposure.</title>
        <authorList>
            <person name="Zhao H."/>
        </authorList>
    </citation>
    <scope>NUCLEOTIDE SEQUENCE</scope>
    <source>
        <strain evidence="10">May-2017</strain>
    </source>
</reference>
<name>A0A4D6EW42_PERAI</name>
<comment type="subcellular location">
    <subcellularLocation>
        <location evidence="1">Mitochondrion</location>
    </subcellularLocation>
    <subcellularLocation>
        <location evidence="2">Peroxisome</location>
    </subcellularLocation>
</comment>
<dbReference type="Pfam" id="PF02036">
    <property type="entry name" value="SCP2"/>
    <property type="match status" value="1"/>
</dbReference>
<keyword evidence="6" id="KW-0496">Mitochondrion</keyword>
<dbReference type="SMR" id="A0A4D6EW42"/>
<keyword evidence="4" id="KW-0521">NADP</keyword>
<evidence type="ECO:0000256" key="3">
    <source>
        <dbReference type="ARBA" id="ARBA00006484"/>
    </source>
</evidence>
<evidence type="ECO:0000256" key="4">
    <source>
        <dbReference type="ARBA" id="ARBA00022857"/>
    </source>
</evidence>
<evidence type="ECO:0000313" key="10">
    <source>
        <dbReference type="EMBL" id="QBZ96192.1"/>
    </source>
</evidence>
<keyword evidence="7" id="KW-0576">Peroxisome</keyword>
<sequence>MTSLAGKTIFITGASRGIGLNIAKRCAQDGANIVIAAKTTEPHPTLPGTIYTAAKEVEDAGGKCLPCVVDIRSEDQVQKAVQEAVNKFGGIDILINNASAISLTGTAATSMKKYDLMHSINIRGTFLCSKLALPYLKKGTNPHILNISPPLNMSPFWFKNHVAYTMAKYGMSMCALGMAEELKPDGIAVNTLWPRTAIYTAAMEMLGGADVRSKCRTPEIMSDSAYIMLTKDSKSFTGNFCIDDEVLAAEGITDLEKYSYVKGAELMPDFFLGDPESYSTSVFNAKGSAQGSAVEPIFKNIKAMISPDLLKSVNGIYAFDLKDAGTWYLDLKNSPGATGQGAPPQEAQCTMTLSPDDFAKMFAGKLVPTQAFMSGQLKIKGDLGLAMKLEKLMKQMKSHM</sequence>
<dbReference type="CDD" id="cd09762">
    <property type="entry name" value="HSDL2_SDR_c"/>
    <property type="match status" value="1"/>
</dbReference>
<dbReference type="EMBL" id="MH119076">
    <property type="protein sequence ID" value="QBZ96192.1"/>
    <property type="molecule type" value="mRNA"/>
</dbReference>
<dbReference type="PRINTS" id="PR00081">
    <property type="entry name" value="GDHRDH"/>
</dbReference>
<dbReference type="PANTHER" id="PTHR42808:SF3">
    <property type="entry name" value="HYDROXYSTEROID DEHYDROGENASE-LIKE PROTEIN 2"/>
    <property type="match status" value="1"/>
</dbReference>
<dbReference type="GO" id="GO:0005777">
    <property type="term" value="C:peroxisome"/>
    <property type="evidence" value="ECO:0007669"/>
    <property type="project" value="UniProtKB-SubCell"/>
</dbReference>
<evidence type="ECO:0000256" key="7">
    <source>
        <dbReference type="ARBA" id="ARBA00023140"/>
    </source>
</evidence>
<dbReference type="Gene3D" id="3.40.50.720">
    <property type="entry name" value="NAD(P)-binding Rossmann-like Domain"/>
    <property type="match status" value="1"/>
</dbReference>
<dbReference type="NCBIfam" id="NF006133">
    <property type="entry name" value="PRK08278.1"/>
    <property type="match status" value="1"/>
</dbReference>
<dbReference type="GO" id="GO:0005739">
    <property type="term" value="C:mitochondrion"/>
    <property type="evidence" value="ECO:0007669"/>
    <property type="project" value="UniProtKB-SubCell"/>
</dbReference>
<evidence type="ECO:0000256" key="2">
    <source>
        <dbReference type="ARBA" id="ARBA00004275"/>
    </source>
</evidence>
<dbReference type="SUPFAM" id="SSF51735">
    <property type="entry name" value="NAD(P)-binding Rossmann-fold domains"/>
    <property type="match status" value="1"/>
</dbReference>
<dbReference type="SUPFAM" id="SSF55718">
    <property type="entry name" value="SCP-like"/>
    <property type="match status" value="1"/>
</dbReference>